<evidence type="ECO:0000256" key="1">
    <source>
        <dbReference type="ARBA" id="ARBA00022729"/>
    </source>
</evidence>
<dbReference type="InterPro" id="IPR024655">
    <property type="entry name" value="Asl1_glyco_hydro_catalytic"/>
</dbReference>
<comment type="caution">
    <text evidence="5">The sequence shown here is derived from an EMBL/GenBank/DDBJ whole genome shotgun (WGS) entry which is preliminary data.</text>
</comment>
<protein>
    <recommendedName>
        <fullName evidence="7">Secretion system C-terminal sorting domain-containing protein</fullName>
    </recommendedName>
</protein>
<feature type="domain" description="Asl1-like glycosyl hydrolase catalytic" evidence="3">
    <location>
        <begin position="228"/>
        <end position="358"/>
    </location>
</feature>
<dbReference type="Pfam" id="PF11790">
    <property type="entry name" value="Glyco_hydro_cc"/>
    <property type="match status" value="1"/>
</dbReference>
<dbReference type="PANTHER" id="PTHR43576:SF2">
    <property type="entry name" value="INTRACELLULAR EXO-ALPHA-L-ARABINOFURANOSIDASE 2"/>
    <property type="match status" value="1"/>
</dbReference>
<feature type="domain" description="Secretion system C-terminal sorting" evidence="4">
    <location>
        <begin position="518"/>
        <end position="586"/>
    </location>
</feature>
<proteinExistence type="predicted"/>
<evidence type="ECO:0000259" key="3">
    <source>
        <dbReference type="Pfam" id="PF11790"/>
    </source>
</evidence>
<dbReference type="NCBIfam" id="TIGR04183">
    <property type="entry name" value="Por_Secre_tail"/>
    <property type="match status" value="1"/>
</dbReference>
<evidence type="ECO:0008006" key="7">
    <source>
        <dbReference type="Google" id="ProtNLM"/>
    </source>
</evidence>
<dbReference type="OrthoDB" id="1194731at2"/>
<keyword evidence="1 2" id="KW-0732">Signal</keyword>
<name>A0A2P6CCP6_9FLAO</name>
<dbReference type="Pfam" id="PF18962">
    <property type="entry name" value="Por_Secre_tail"/>
    <property type="match status" value="1"/>
</dbReference>
<feature type="signal peptide" evidence="2">
    <location>
        <begin position="1"/>
        <end position="20"/>
    </location>
</feature>
<sequence length="587" mass="65894">MNKKLLNYFFLIVTTITVNAQDYPFNLPDNLEATVNINSASTETYNNLLLGTNIHHFTSTTEKNFIKLFDPITVRFPHGLWSNWYDWRRDVSRLYGEEKFDYKQGTNGSIKNVEVGLLSTIKIFDSANIKVGIDGLTGLNTDKKTETGKGYDMMWTFNMSADGTDFNNGSPESILRYNDLISRGFEVKAIEMGNECFYPGQRSSIIPNAEDYIARAKSMSAALKAQDPEIRVSIPLLRKSSWANPNWNKDLTADLSYFDAVSVHTYVGSDPDNAADSDEAYGTSLIARKLLASSINDYAKKVAPNKPIWLTEWGVKSGGPNAVSALGAIDCFLYMSENQDVFERANWFSVNGKLNTMLVWEKYTASNGKIKDRIKYPLEKSLFGSAYEITRSVLENSILIDSDVQVANLVDGVKAVSVRVVNKDDKTIVFVLNLTNKEVPFTVNIDGVIYDKTYKHKALSFSSMDEERALGFDVDPLTLINEGDEKIMLPKFSINTIELSNTILSNNSYTKKPIIVVSPNPNKGEFKIKTTNAEQSQYRIYSITGGEIQKGQFVSEETIRLKSDKKGIYILKIKNNNNISIHKIIVN</sequence>
<reference evidence="5 6" key="1">
    <citation type="submission" date="2016-12" db="EMBL/GenBank/DDBJ databases">
        <title>Trade-off between light-utilization and light-protection in marine flavobacteria.</title>
        <authorList>
            <person name="Kumagai Y."/>
            <person name="Yoshizawa S."/>
            <person name="Kogure K."/>
            <person name="Iwasaki W."/>
        </authorList>
    </citation>
    <scope>NUCLEOTIDE SEQUENCE [LARGE SCALE GENOMIC DNA]</scope>
    <source>
        <strain evidence="5 6">KCTC 12100</strain>
    </source>
</reference>
<accession>A0A2P6CCP6</accession>
<keyword evidence="6" id="KW-1185">Reference proteome</keyword>
<dbReference type="PANTHER" id="PTHR43576">
    <property type="entry name" value="ALPHA-L-ARABINOFURANOSIDASE C-RELATED"/>
    <property type="match status" value="1"/>
</dbReference>
<dbReference type="InterPro" id="IPR017853">
    <property type="entry name" value="GH"/>
</dbReference>
<dbReference type="EMBL" id="MSCK01000001">
    <property type="protein sequence ID" value="PQJ72663.1"/>
    <property type="molecule type" value="Genomic_DNA"/>
</dbReference>
<evidence type="ECO:0000313" key="6">
    <source>
        <dbReference type="Proteomes" id="UP000247345"/>
    </source>
</evidence>
<gene>
    <name evidence="5" type="ORF">BTO14_05055</name>
</gene>
<dbReference type="RefSeq" id="WP_105048322.1">
    <property type="nucleotide sequence ID" value="NZ_CP150661.1"/>
</dbReference>
<dbReference type="SUPFAM" id="SSF51445">
    <property type="entry name" value="(Trans)glycosidases"/>
    <property type="match status" value="1"/>
</dbReference>
<dbReference type="Gene3D" id="3.20.20.80">
    <property type="entry name" value="Glycosidases"/>
    <property type="match status" value="1"/>
</dbReference>
<feature type="chain" id="PRO_5015164027" description="Secretion system C-terminal sorting domain-containing protein" evidence="2">
    <location>
        <begin position="21"/>
        <end position="587"/>
    </location>
</feature>
<dbReference type="GO" id="GO:0000272">
    <property type="term" value="P:polysaccharide catabolic process"/>
    <property type="evidence" value="ECO:0007669"/>
    <property type="project" value="TreeGrafter"/>
</dbReference>
<dbReference type="Proteomes" id="UP000247345">
    <property type="component" value="Unassembled WGS sequence"/>
</dbReference>
<organism evidence="5 6">
    <name type="scientific">Polaribacter butkevichii</name>
    <dbReference type="NCBI Taxonomy" id="218490"/>
    <lineage>
        <taxon>Bacteria</taxon>
        <taxon>Pseudomonadati</taxon>
        <taxon>Bacteroidota</taxon>
        <taxon>Flavobacteriia</taxon>
        <taxon>Flavobacteriales</taxon>
        <taxon>Flavobacteriaceae</taxon>
    </lineage>
</organism>
<dbReference type="InterPro" id="IPR026444">
    <property type="entry name" value="Secre_tail"/>
</dbReference>
<evidence type="ECO:0000259" key="4">
    <source>
        <dbReference type="Pfam" id="PF18962"/>
    </source>
</evidence>
<evidence type="ECO:0000256" key="2">
    <source>
        <dbReference type="SAM" id="SignalP"/>
    </source>
</evidence>
<evidence type="ECO:0000313" key="5">
    <source>
        <dbReference type="EMBL" id="PQJ72663.1"/>
    </source>
</evidence>
<dbReference type="AlphaFoldDB" id="A0A2P6CCP6"/>